<proteinExistence type="predicted"/>
<dbReference type="SUPFAM" id="SSF46785">
    <property type="entry name" value="Winged helix' DNA-binding domain"/>
    <property type="match status" value="1"/>
</dbReference>
<dbReference type="AlphaFoldDB" id="A0A518IUI5"/>
<evidence type="ECO:0000259" key="2">
    <source>
        <dbReference type="Pfam" id="PF03551"/>
    </source>
</evidence>
<dbReference type="InterPro" id="IPR036388">
    <property type="entry name" value="WH-like_DNA-bd_sf"/>
</dbReference>
<dbReference type="InterPro" id="IPR036390">
    <property type="entry name" value="WH_DNA-bd_sf"/>
</dbReference>
<dbReference type="Proteomes" id="UP000316770">
    <property type="component" value="Chromosome"/>
</dbReference>
<dbReference type="RefSeq" id="WP_145123688.1">
    <property type="nucleotide sequence ID" value="NZ_CP036318.1"/>
</dbReference>
<dbReference type="NCBIfam" id="TIGR03433">
    <property type="entry name" value="padR_acidobact"/>
    <property type="match status" value="1"/>
</dbReference>
<feature type="domain" description="Transcription regulator PadR N-terminal" evidence="2">
    <location>
        <begin position="31"/>
        <end position="103"/>
    </location>
</feature>
<keyword evidence="4" id="KW-1185">Reference proteome</keyword>
<feature type="region of interest" description="Disordered" evidence="1">
    <location>
        <begin position="1"/>
        <end position="20"/>
    </location>
</feature>
<dbReference type="PANTHER" id="PTHR33169:SF14">
    <property type="entry name" value="TRANSCRIPTIONAL REGULATOR RV3488"/>
    <property type="match status" value="1"/>
</dbReference>
<dbReference type="InterPro" id="IPR017799">
    <property type="entry name" value="Tscrpt_reg_PadR_acidobac-type"/>
</dbReference>
<dbReference type="EMBL" id="CP036318">
    <property type="protein sequence ID" value="QDV56754.1"/>
    <property type="molecule type" value="Genomic_DNA"/>
</dbReference>
<dbReference type="OrthoDB" id="9808017at2"/>
<organism evidence="3 4">
    <name type="scientific">Rosistilla oblonga</name>
    <dbReference type="NCBI Taxonomy" id="2527990"/>
    <lineage>
        <taxon>Bacteria</taxon>
        <taxon>Pseudomonadati</taxon>
        <taxon>Planctomycetota</taxon>
        <taxon>Planctomycetia</taxon>
        <taxon>Pirellulales</taxon>
        <taxon>Pirellulaceae</taxon>
        <taxon>Rosistilla</taxon>
    </lineage>
</organism>
<dbReference type="PANTHER" id="PTHR33169">
    <property type="entry name" value="PADR-FAMILY TRANSCRIPTIONAL REGULATOR"/>
    <property type="match status" value="1"/>
</dbReference>
<sequence>MDIKRNEDIPLSDNNPQSNSRVLRGTLNMLIMRVVRDSPTHGYGIMKQIEAESGDVLKLEEGSLYPALHRLEKEGLLTSEWRQSESNRRAKFYHLTQTGSTALIAEIANWDVVSAAVNRVVQA</sequence>
<evidence type="ECO:0000313" key="4">
    <source>
        <dbReference type="Proteomes" id="UP000316770"/>
    </source>
</evidence>
<gene>
    <name evidence="3" type="ORF">Mal33_27530</name>
</gene>
<protein>
    <submittedName>
        <fullName evidence="3">Lineage-specific thermal regulator protein</fullName>
    </submittedName>
</protein>
<dbReference type="InterPro" id="IPR052509">
    <property type="entry name" value="Metal_resp_DNA-bind_regulator"/>
</dbReference>
<accession>A0A518IUI5</accession>
<name>A0A518IUI5_9BACT</name>
<reference evidence="3 4" key="1">
    <citation type="submission" date="2019-02" db="EMBL/GenBank/DDBJ databases">
        <title>Deep-cultivation of Planctomycetes and their phenomic and genomic characterization uncovers novel biology.</title>
        <authorList>
            <person name="Wiegand S."/>
            <person name="Jogler M."/>
            <person name="Boedeker C."/>
            <person name="Pinto D."/>
            <person name="Vollmers J."/>
            <person name="Rivas-Marin E."/>
            <person name="Kohn T."/>
            <person name="Peeters S.H."/>
            <person name="Heuer A."/>
            <person name="Rast P."/>
            <person name="Oberbeckmann S."/>
            <person name="Bunk B."/>
            <person name="Jeske O."/>
            <person name="Meyerdierks A."/>
            <person name="Storesund J.E."/>
            <person name="Kallscheuer N."/>
            <person name="Luecker S."/>
            <person name="Lage O.M."/>
            <person name="Pohl T."/>
            <person name="Merkel B.J."/>
            <person name="Hornburger P."/>
            <person name="Mueller R.-W."/>
            <person name="Bruemmer F."/>
            <person name="Labrenz M."/>
            <person name="Spormann A.M."/>
            <person name="Op den Camp H."/>
            <person name="Overmann J."/>
            <person name="Amann R."/>
            <person name="Jetten M.S.M."/>
            <person name="Mascher T."/>
            <person name="Medema M.H."/>
            <person name="Devos D.P."/>
            <person name="Kaster A.-K."/>
            <person name="Ovreas L."/>
            <person name="Rohde M."/>
            <person name="Galperin M.Y."/>
            <person name="Jogler C."/>
        </authorList>
    </citation>
    <scope>NUCLEOTIDE SEQUENCE [LARGE SCALE GENOMIC DNA]</scope>
    <source>
        <strain evidence="3 4">Mal33</strain>
    </source>
</reference>
<dbReference type="InterPro" id="IPR005149">
    <property type="entry name" value="Tscrpt_reg_PadR_N"/>
</dbReference>
<dbReference type="Pfam" id="PF03551">
    <property type="entry name" value="PadR"/>
    <property type="match status" value="1"/>
</dbReference>
<evidence type="ECO:0000256" key="1">
    <source>
        <dbReference type="SAM" id="MobiDB-lite"/>
    </source>
</evidence>
<dbReference type="Gene3D" id="1.10.10.10">
    <property type="entry name" value="Winged helix-like DNA-binding domain superfamily/Winged helix DNA-binding domain"/>
    <property type="match status" value="1"/>
</dbReference>
<evidence type="ECO:0000313" key="3">
    <source>
        <dbReference type="EMBL" id="QDV56754.1"/>
    </source>
</evidence>